<protein>
    <submittedName>
        <fullName evidence="1">Uncharacterized protein</fullName>
    </submittedName>
</protein>
<dbReference type="EMBL" id="OX459951">
    <property type="protein sequence ID" value="CAI9156893.1"/>
    <property type="molecule type" value="Genomic_DNA"/>
</dbReference>
<evidence type="ECO:0000313" key="1">
    <source>
        <dbReference type="EMBL" id="CAI9156893.1"/>
    </source>
</evidence>
<organism evidence="1 2">
    <name type="scientific">Rangifer tarandus platyrhynchus</name>
    <name type="common">Svalbard reindeer</name>
    <dbReference type="NCBI Taxonomy" id="3082113"/>
    <lineage>
        <taxon>Eukaryota</taxon>
        <taxon>Metazoa</taxon>
        <taxon>Chordata</taxon>
        <taxon>Craniata</taxon>
        <taxon>Vertebrata</taxon>
        <taxon>Euteleostomi</taxon>
        <taxon>Mammalia</taxon>
        <taxon>Eutheria</taxon>
        <taxon>Laurasiatheria</taxon>
        <taxon>Artiodactyla</taxon>
        <taxon>Ruminantia</taxon>
        <taxon>Pecora</taxon>
        <taxon>Cervidae</taxon>
        <taxon>Odocoileinae</taxon>
        <taxon>Rangifer</taxon>
    </lineage>
</organism>
<accession>A0ABN8Y5N8</accession>
<sequence>MNNLLAKVLPGKAQMEMNPLSENGGKEILTQWQTSAALSSAAYVATKNLDIHQRQFLSNVLKEQAGFFLLLAGKCERKETT</sequence>
<evidence type="ECO:0000313" key="2">
    <source>
        <dbReference type="Proteomes" id="UP001176941"/>
    </source>
</evidence>
<dbReference type="Proteomes" id="UP001176941">
    <property type="component" value="Chromosome 15"/>
</dbReference>
<proteinExistence type="predicted"/>
<reference evidence="1" key="1">
    <citation type="submission" date="2023-04" db="EMBL/GenBank/DDBJ databases">
        <authorList>
            <consortium name="ELIXIR-Norway"/>
        </authorList>
    </citation>
    <scope>NUCLEOTIDE SEQUENCE [LARGE SCALE GENOMIC DNA]</scope>
</reference>
<gene>
    <name evidence="1" type="ORF">MRATA1EN1_LOCUS5855</name>
</gene>
<keyword evidence="2" id="KW-1185">Reference proteome</keyword>
<name>A0ABN8Y5N8_RANTA</name>